<evidence type="ECO:0000313" key="2">
    <source>
        <dbReference type="EMBL" id="SUH13799.1"/>
    </source>
</evidence>
<proteinExistence type="predicted"/>
<reference evidence="2 3" key="1">
    <citation type="submission" date="2018-06" db="EMBL/GenBank/DDBJ databases">
        <authorList>
            <consortium name="Pathogen Informatics"/>
            <person name="Doyle S."/>
        </authorList>
    </citation>
    <scope>NUCLEOTIDE SEQUENCE [LARGE SCALE GENOMIC DNA]</scope>
    <source>
        <strain evidence="2 3">NCTC8258</strain>
    </source>
</reference>
<name>A0A379W4U6_SALET</name>
<gene>
    <name evidence="2" type="ORF">NCTC8258_01456</name>
</gene>
<dbReference type="Gene3D" id="3.30.70.2660">
    <property type="match status" value="1"/>
</dbReference>
<keyword evidence="1" id="KW-0051">Antiviral defense</keyword>
<organism evidence="2 3">
    <name type="scientific">Salmonella enterica I</name>
    <dbReference type="NCBI Taxonomy" id="59201"/>
    <lineage>
        <taxon>Bacteria</taxon>
        <taxon>Pseudomonadati</taxon>
        <taxon>Pseudomonadota</taxon>
        <taxon>Gammaproteobacteria</taxon>
        <taxon>Enterobacterales</taxon>
        <taxon>Enterobacteriaceae</taxon>
        <taxon>Salmonella</taxon>
    </lineage>
</organism>
<dbReference type="NCBIfam" id="TIGR02593">
    <property type="entry name" value="CRISPR_cas5"/>
    <property type="match status" value="1"/>
</dbReference>
<sequence>MSQYLVFQLHGPMASWGVDAPGEVRHSHELPSRSALLGY</sequence>
<evidence type="ECO:0000256" key="1">
    <source>
        <dbReference type="ARBA" id="ARBA00023118"/>
    </source>
</evidence>
<dbReference type="GO" id="GO:0043571">
    <property type="term" value="P:maintenance of CRISPR repeat elements"/>
    <property type="evidence" value="ECO:0007669"/>
    <property type="project" value="InterPro"/>
</dbReference>
<dbReference type="GO" id="GO:0051607">
    <property type="term" value="P:defense response to virus"/>
    <property type="evidence" value="ECO:0007669"/>
    <property type="project" value="UniProtKB-KW"/>
</dbReference>
<dbReference type="EMBL" id="UGXS01000004">
    <property type="protein sequence ID" value="SUH13799.1"/>
    <property type="molecule type" value="Genomic_DNA"/>
</dbReference>
<dbReference type="AlphaFoldDB" id="A0A379W4U6"/>
<protein>
    <submittedName>
        <fullName evidence="2">CRISPR-associated protein Cas5e family</fullName>
    </submittedName>
</protein>
<dbReference type="InterPro" id="IPR013422">
    <property type="entry name" value="CRISPR-assoc_prot_Cas5_N"/>
</dbReference>
<accession>A0A379W4U6</accession>
<dbReference type="InterPro" id="IPR021124">
    <property type="entry name" value="CRISPR-assoc_prot_Cas5"/>
</dbReference>
<dbReference type="Proteomes" id="UP000255509">
    <property type="component" value="Unassembled WGS sequence"/>
</dbReference>
<evidence type="ECO:0000313" key="3">
    <source>
        <dbReference type="Proteomes" id="UP000255509"/>
    </source>
</evidence>
<dbReference type="Pfam" id="PF09704">
    <property type="entry name" value="Cas_Cas5d"/>
    <property type="match status" value="1"/>
</dbReference>